<keyword evidence="3" id="KW-0255">Endonuclease</keyword>
<gene>
    <name evidence="4" type="ORF">D4765_04405</name>
</gene>
<keyword evidence="5" id="KW-1185">Reference proteome</keyword>
<reference evidence="4 5" key="1">
    <citation type="journal article" date="2019" name="Microorganisms">
        <title>Systematic Affiliation and Genome Analysis of Subtercola vilae DB165(T) with Particular Emphasis on Cold Adaptation of an Isolate from a High-Altitude Cold Volcano Lake.</title>
        <authorList>
            <person name="Villalobos A.S."/>
            <person name="Wiese J."/>
            <person name="Imhoff J.F."/>
            <person name="Dorador C."/>
            <person name="Keller A."/>
            <person name="Hentschel U."/>
        </authorList>
    </citation>
    <scope>NUCLEOTIDE SEQUENCE [LARGE SCALE GENOMIC DNA]</scope>
    <source>
        <strain evidence="4 5">DB165</strain>
    </source>
</reference>
<proteinExistence type="inferred from homology"/>
<evidence type="ECO:0000313" key="5">
    <source>
        <dbReference type="Proteomes" id="UP000306192"/>
    </source>
</evidence>
<comment type="similarity">
    <text evidence="1 3">Belongs to the PemK/MazF family.</text>
</comment>
<comment type="function">
    <text evidence="3">Toxic component of a type II toxin-antitoxin (TA) system.</text>
</comment>
<dbReference type="GO" id="GO:0003677">
    <property type="term" value="F:DNA binding"/>
    <property type="evidence" value="ECO:0007669"/>
    <property type="project" value="InterPro"/>
</dbReference>
<dbReference type="Proteomes" id="UP000306192">
    <property type="component" value="Unassembled WGS sequence"/>
</dbReference>
<accession>A0A4V4RFV8</accession>
<protein>
    <recommendedName>
        <fullName evidence="3">mRNA interferase</fullName>
        <ecNumber evidence="3">3.1.-.-</ecNumber>
    </recommendedName>
</protein>
<dbReference type="GO" id="GO:0016075">
    <property type="term" value="P:rRNA catabolic process"/>
    <property type="evidence" value="ECO:0007669"/>
    <property type="project" value="TreeGrafter"/>
</dbReference>
<keyword evidence="3" id="KW-0378">Hydrolase</keyword>
<dbReference type="EC" id="3.1.-.-" evidence="3"/>
<dbReference type="Pfam" id="PF02452">
    <property type="entry name" value="PemK_toxin"/>
    <property type="match status" value="1"/>
</dbReference>
<dbReference type="AlphaFoldDB" id="A0A4V4RFV8"/>
<dbReference type="GO" id="GO:0004521">
    <property type="term" value="F:RNA endonuclease activity"/>
    <property type="evidence" value="ECO:0007669"/>
    <property type="project" value="TreeGrafter"/>
</dbReference>
<evidence type="ECO:0000256" key="2">
    <source>
        <dbReference type="ARBA" id="ARBA00022649"/>
    </source>
</evidence>
<evidence type="ECO:0000256" key="3">
    <source>
        <dbReference type="PIRNR" id="PIRNR033490"/>
    </source>
</evidence>
<name>A0A4V4RFV8_9MICO</name>
<dbReference type="PANTHER" id="PTHR33988">
    <property type="entry name" value="ENDORIBONUCLEASE MAZF-RELATED"/>
    <property type="match status" value="1"/>
</dbReference>
<dbReference type="GO" id="GO:0016787">
    <property type="term" value="F:hydrolase activity"/>
    <property type="evidence" value="ECO:0007669"/>
    <property type="project" value="UniProtKB-KW"/>
</dbReference>
<organism evidence="4 5">
    <name type="scientific">Subtercola vilae</name>
    <dbReference type="NCBI Taxonomy" id="2056433"/>
    <lineage>
        <taxon>Bacteria</taxon>
        <taxon>Bacillati</taxon>
        <taxon>Actinomycetota</taxon>
        <taxon>Actinomycetes</taxon>
        <taxon>Micrococcales</taxon>
        <taxon>Microbacteriaceae</taxon>
        <taxon>Subtercola</taxon>
    </lineage>
</organism>
<dbReference type="EMBL" id="QYRT01000006">
    <property type="protein sequence ID" value="TIH39324.1"/>
    <property type="molecule type" value="Genomic_DNA"/>
</dbReference>
<keyword evidence="3" id="KW-0540">Nuclease</keyword>
<evidence type="ECO:0000313" key="4">
    <source>
        <dbReference type="EMBL" id="TIH39324.1"/>
    </source>
</evidence>
<dbReference type="PANTHER" id="PTHR33988:SF2">
    <property type="entry name" value="ENDORIBONUCLEASE MAZF"/>
    <property type="match status" value="1"/>
</dbReference>
<dbReference type="RefSeq" id="WP_136641051.1">
    <property type="nucleotide sequence ID" value="NZ_QYRT01000006.1"/>
</dbReference>
<evidence type="ECO:0000256" key="1">
    <source>
        <dbReference type="ARBA" id="ARBA00007521"/>
    </source>
</evidence>
<dbReference type="OrthoDB" id="9808744at2"/>
<dbReference type="InterPro" id="IPR011067">
    <property type="entry name" value="Plasmid_toxin/cell-grow_inhib"/>
</dbReference>
<dbReference type="SUPFAM" id="SSF50118">
    <property type="entry name" value="Cell growth inhibitor/plasmid maintenance toxic component"/>
    <property type="match status" value="1"/>
</dbReference>
<keyword evidence="2" id="KW-1277">Toxin-antitoxin system</keyword>
<dbReference type="PIRSF" id="PIRSF033490">
    <property type="entry name" value="MazF"/>
    <property type="match status" value="1"/>
</dbReference>
<dbReference type="InterPro" id="IPR003477">
    <property type="entry name" value="PemK-like"/>
</dbReference>
<dbReference type="GO" id="GO:0006402">
    <property type="term" value="P:mRNA catabolic process"/>
    <property type="evidence" value="ECO:0007669"/>
    <property type="project" value="TreeGrafter"/>
</dbReference>
<dbReference type="Gene3D" id="2.30.30.110">
    <property type="match status" value="1"/>
</dbReference>
<comment type="caution">
    <text evidence="4">The sequence shown here is derived from an EMBL/GenBank/DDBJ whole genome shotgun (WGS) entry which is preliminary data.</text>
</comment>
<sequence length="114" mass="12098">MVIRRGSVWWVDLGEARGSAPAKRRPVVVVQADEFSASAIATVTVAVVTSNTQIAEYPGNVFVPAAASGLPKDSAVNVSQLVTLDKGDLVEQTADLPPYVLRDVDRGLRLILAL</sequence>